<keyword evidence="3" id="KW-1185">Reference proteome</keyword>
<keyword evidence="1" id="KW-0812">Transmembrane</keyword>
<keyword evidence="1" id="KW-1133">Transmembrane helix</keyword>
<dbReference type="AlphaFoldDB" id="A0A1A9V2K6"/>
<feature type="transmembrane region" description="Helical" evidence="1">
    <location>
        <begin position="29"/>
        <end position="59"/>
    </location>
</feature>
<protein>
    <submittedName>
        <fullName evidence="2">Uncharacterized protein</fullName>
    </submittedName>
</protein>
<evidence type="ECO:0000313" key="3">
    <source>
        <dbReference type="Proteomes" id="UP000078200"/>
    </source>
</evidence>
<dbReference type="VEuPathDB" id="VectorBase:GAUT023729"/>
<organism evidence="2 3">
    <name type="scientific">Glossina austeni</name>
    <name type="common">Savannah tsetse fly</name>
    <dbReference type="NCBI Taxonomy" id="7395"/>
    <lineage>
        <taxon>Eukaryota</taxon>
        <taxon>Metazoa</taxon>
        <taxon>Ecdysozoa</taxon>
        <taxon>Arthropoda</taxon>
        <taxon>Hexapoda</taxon>
        <taxon>Insecta</taxon>
        <taxon>Pterygota</taxon>
        <taxon>Neoptera</taxon>
        <taxon>Endopterygota</taxon>
        <taxon>Diptera</taxon>
        <taxon>Brachycera</taxon>
        <taxon>Muscomorpha</taxon>
        <taxon>Hippoboscoidea</taxon>
        <taxon>Glossinidae</taxon>
        <taxon>Glossina</taxon>
    </lineage>
</organism>
<dbReference type="EnsemblMetazoa" id="GAUT023729-RA">
    <property type="protein sequence ID" value="GAUT023729-PA"/>
    <property type="gene ID" value="GAUT023729"/>
</dbReference>
<accession>A0A1A9V2K6</accession>
<keyword evidence="1" id="KW-0472">Membrane</keyword>
<evidence type="ECO:0000256" key="1">
    <source>
        <dbReference type="SAM" id="Phobius"/>
    </source>
</evidence>
<reference evidence="2" key="1">
    <citation type="submission" date="2020-05" db="UniProtKB">
        <authorList>
            <consortium name="EnsemblMetazoa"/>
        </authorList>
    </citation>
    <scope>IDENTIFICATION</scope>
    <source>
        <strain evidence="2">TTRI</strain>
    </source>
</reference>
<dbReference type="Proteomes" id="UP000078200">
    <property type="component" value="Unassembled WGS sequence"/>
</dbReference>
<sequence>MFSYKRIRYMGKQAKGEEKEKRKIFYLKYCPSLAITSVIFAAALSDIRLFFVSLIMTVLDNTERSGLTLIKIPKCTSFTVTDVFVETVVVEWQKKGRRKITNT</sequence>
<name>A0A1A9V2K6_GLOAU</name>
<evidence type="ECO:0000313" key="2">
    <source>
        <dbReference type="EnsemblMetazoa" id="GAUT023729-PA"/>
    </source>
</evidence>
<proteinExistence type="predicted"/>